<evidence type="ECO:0000256" key="2">
    <source>
        <dbReference type="ARBA" id="ARBA00023125"/>
    </source>
</evidence>
<dbReference type="EMBL" id="JBHSSC010000045">
    <property type="protein sequence ID" value="MFC6182419.1"/>
    <property type="molecule type" value="Genomic_DNA"/>
</dbReference>
<dbReference type="PANTHER" id="PTHR43280:SF2">
    <property type="entry name" value="HTH-TYPE TRANSCRIPTIONAL REGULATOR EXSA"/>
    <property type="match status" value="1"/>
</dbReference>
<feature type="domain" description="HTH araC/xylS-type" evidence="4">
    <location>
        <begin position="187"/>
        <end position="284"/>
    </location>
</feature>
<keyword evidence="3" id="KW-0804">Transcription</keyword>
<dbReference type="Gene3D" id="1.10.10.60">
    <property type="entry name" value="Homeodomain-like"/>
    <property type="match status" value="2"/>
</dbReference>
<dbReference type="SMART" id="SM00342">
    <property type="entry name" value="HTH_ARAC"/>
    <property type="match status" value="1"/>
</dbReference>
<protein>
    <submittedName>
        <fullName evidence="5">Helix-turn-helix domain-containing protein</fullName>
    </submittedName>
</protein>
<reference evidence="6" key="1">
    <citation type="journal article" date="2019" name="Int. J. Syst. Evol. Microbiol.">
        <title>The Global Catalogue of Microorganisms (GCM) 10K type strain sequencing project: providing services to taxonomists for standard genome sequencing and annotation.</title>
        <authorList>
            <consortium name="The Broad Institute Genomics Platform"/>
            <consortium name="The Broad Institute Genome Sequencing Center for Infectious Disease"/>
            <person name="Wu L."/>
            <person name="Ma J."/>
        </authorList>
    </citation>
    <scope>NUCLEOTIDE SEQUENCE [LARGE SCALE GENOMIC DNA]</scope>
    <source>
        <strain evidence="6">CCM 8933</strain>
    </source>
</reference>
<evidence type="ECO:0000256" key="1">
    <source>
        <dbReference type="ARBA" id="ARBA00023015"/>
    </source>
</evidence>
<dbReference type="Pfam" id="PF12833">
    <property type="entry name" value="HTH_18"/>
    <property type="match status" value="1"/>
</dbReference>
<evidence type="ECO:0000313" key="6">
    <source>
        <dbReference type="Proteomes" id="UP001596282"/>
    </source>
</evidence>
<keyword evidence="6" id="KW-1185">Reference proteome</keyword>
<dbReference type="InterPro" id="IPR018060">
    <property type="entry name" value="HTH_AraC"/>
</dbReference>
<dbReference type="Proteomes" id="UP001596282">
    <property type="component" value="Unassembled WGS sequence"/>
</dbReference>
<comment type="caution">
    <text evidence="5">The sequence shown here is derived from an EMBL/GenBank/DDBJ whole genome shotgun (WGS) entry which is preliminary data.</text>
</comment>
<sequence length="288" mass="32531">MKTVRTKQLQDLPIAATLATTQQPHLLIIDCQQQAVVKLDQQAIVLKPSELVIVRTIKTVTVDPVRPGQTAVVRLFDETVDLRVTAPIGIAGDNPLFRDLLASQPPQSAYVVFRQLTSMVCQGYCDQLARLEALPIDDRMVTYQRQAVTMLLLTELLRQHFDAGSLTDSHFPQRTQIRYTNQATQGGSIMTYLAAHLATATLQNVATYFGYQPNYFSRLFKTIFKQSFSQKLIQMRIEAGKRQLALTDQTVAQISQQVGYQNTANFNQHFKQQTRLTPTAYRAQLKSR</sequence>
<dbReference type="PROSITE" id="PS00041">
    <property type="entry name" value="HTH_ARAC_FAMILY_1"/>
    <property type="match status" value="1"/>
</dbReference>
<evidence type="ECO:0000259" key="4">
    <source>
        <dbReference type="PROSITE" id="PS01124"/>
    </source>
</evidence>
<accession>A0ABW1S4Q1</accession>
<evidence type="ECO:0000256" key="3">
    <source>
        <dbReference type="ARBA" id="ARBA00023163"/>
    </source>
</evidence>
<dbReference type="InterPro" id="IPR018062">
    <property type="entry name" value="HTH_AraC-typ_CS"/>
</dbReference>
<gene>
    <name evidence="5" type="ORF">ACFP5Y_14370</name>
</gene>
<name>A0ABW1S4Q1_9LACO</name>
<keyword evidence="1" id="KW-0805">Transcription regulation</keyword>
<organism evidence="5 6">
    <name type="scientific">Lactiplantibacillus daowaiensis</name>
    <dbReference type="NCBI Taxonomy" id="2559918"/>
    <lineage>
        <taxon>Bacteria</taxon>
        <taxon>Bacillati</taxon>
        <taxon>Bacillota</taxon>
        <taxon>Bacilli</taxon>
        <taxon>Lactobacillales</taxon>
        <taxon>Lactobacillaceae</taxon>
        <taxon>Lactiplantibacillus</taxon>
    </lineage>
</organism>
<dbReference type="SUPFAM" id="SSF46689">
    <property type="entry name" value="Homeodomain-like"/>
    <property type="match status" value="1"/>
</dbReference>
<evidence type="ECO:0000313" key="5">
    <source>
        <dbReference type="EMBL" id="MFC6182419.1"/>
    </source>
</evidence>
<dbReference type="PANTHER" id="PTHR43280">
    <property type="entry name" value="ARAC-FAMILY TRANSCRIPTIONAL REGULATOR"/>
    <property type="match status" value="1"/>
</dbReference>
<dbReference type="InterPro" id="IPR009057">
    <property type="entry name" value="Homeodomain-like_sf"/>
</dbReference>
<proteinExistence type="predicted"/>
<keyword evidence="2" id="KW-0238">DNA-binding</keyword>
<dbReference type="RefSeq" id="WP_137627338.1">
    <property type="nucleotide sequence ID" value="NZ_BJDJ01000001.1"/>
</dbReference>
<dbReference type="PROSITE" id="PS01124">
    <property type="entry name" value="HTH_ARAC_FAMILY_2"/>
    <property type="match status" value="1"/>
</dbReference>